<accession>A0AAW4T938</accession>
<evidence type="ECO:0000313" key="9">
    <source>
        <dbReference type="Proteomes" id="UP001199070"/>
    </source>
</evidence>
<dbReference type="InterPro" id="IPR000259">
    <property type="entry name" value="Adhesion_dom_fimbrial"/>
</dbReference>
<dbReference type="InterPro" id="IPR054160">
    <property type="entry name" value="MrkD_recept-bd"/>
</dbReference>
<sequence>MKSLIFTISCILAGVSTSASAITCESDTTDGLNYYVAKTSGFNPPSFDPAAIPVGGVIYSETGSPIFVNKRTAQATWKCSSSFYAVIVGVGAHINRIYPTSVPNIGIRMKWAGGYIPYRPAYSSPSTGIWNEQFKLTIELIKTGEITAGGVLSGAYAQYRADDEAGPVQVEYRFASPIVIQPRVPTCKVATPQVSVPMGSVSLAMFKGVGATTFTRPFDISLTCSGGSNGTSTKAFVTLSDVTAPGNTSTTLSLTKDSTATGVGIQVLKDNVLLGFGPDSAAVGNMNQWYAGTVAQGQAQLRIPLSARYVQIAEKVTPGSANARATFTMSYQ</sequence>
<organism evidence="8 9">
    <name type="scientific">Burkholderia cenocepacia</name>
    <dbReference type="NCBI Taxonomy" id="95486"/>
    <lineage>
        <taxon>Bacteria</taxon>
        <taxon>Pseudomonadati</taxon>
        <taxon>Pseudomonadota</taxon>
        <taxon>Betaproteobacteria</taxon>
        <taxon>Burkholderiales</taxon>
        <taxon>Burkholderiaceae</taxon>
        <taxon>Burkholderia</taxon>
        <taxon>Burkholderia cepacia complex</taxon>
    </lineage>
</organism>
<dbReference type="GO" id="GO:0043709">
    <property type="term" value="P:cell adhesion involved in single-species biofilm formation"/>
    <property type="evidence" value="ECO:0007669"/>
    <property type="project" value="TreeGrafter"/>
</dbReference>
<proteinExistence type="inferred from homology"/>
<evidence type="ECO:0000256" key="3">
    <source>
        <dbReference type="ARBA" id="ARBA00022729"/>
    </source>
</evidence>
<comment type="subcellular location">
    <subcellularLocation>
        <location evidence="1">Fimbrium</location>
    </subcellularLocation>
</comment>
<dbReference type="Gene3D" id="2.60.40.3310">
    <property type="match status" value="1"/>
</dbReference>
<dbReference type="EMBL" id="JAIZTC010000001">
    <property type="protein sequence ID" value="MCA8378013.1"/>
    <property type="molecule type" value="Genomic_DNA"/>
</dbReference>
<feature type="signal peptide" evidence="5">
    <location>
        <begin position="1"/>
        <end position="21"/>
    </location>
</feature>
<comment type="caution">
    <text evidence="8">The sequence shown here is derived from an EMBL/GenBank/DDBJ whole genome shotgun (WGS) entry which is preliminary data.</text>
</comment>
<feature type="chain" id="PRO_5043509695" evidence="5">
    <location>
        <begin position="22"/>
        <end position="332"/>
    </location>
</feature>
<reference evidence="8" key="1">
    <citation type="submission" date="2023-08" db="EMBL/GenBank/DDBJ databases">
        <title>A collection of bacterial strains from the Burkholderia cepacia Research Laboratory and Repository.</title>
        <authorList>
            <person name="Lipuma J."/>
            <person name="Spilker T."/>
        </authorList>
    </citation>
    <scope>NUCLEOTIDE SEQUENCE</scope>
    <source>
        <strain evidence="8">AU0862</strain>
    </source>
</reference>
<name>A0AAW4T938_9BURK</name>
<evidence type="ECO:0000313" key="8">
    <source>
        <dbReference type="EMBL" id="MCA8378013.1"/>
    </source>
</evidence>
<gene>
    <name evidence="8" type="ORF">LGN22_03840</name>
</gene>
<dbReference type="Gene3D" id="2.60.40.1090">
    <property type="entry name" value="Fimbrial-type adhesion domain"/>
    <property type="match status" value="1"/>
</dbReference>
<keyword evidence="3 5" id="KW-0732">Signal</keyword>
<feature type="domain" description="Fimbrial-type adhesion" evidence="6">
    <location>
        <begin position="183"/>
        <end position="332"/>
    </location>
</feature>
<dbReference type="PANTHER" id="PTHR33420">
    <property type="entry name" value="FIMBRIAL SUBUNIT ELFA-RELATED"/>
    <property type="match status" value="1"/>
</dbReference>
<dbReference type="Proteomes" id="UP001199070">
    <property type="component" value="Unassembled WGS sequence"/>
</dbReference>
<dbReference type="GO" id="GO:0009289">
    <property type="term" value="C:pilus"/>
    <property type="evidence" value="ECO:0007669"/>
    <property type="project" value="UniProtKB-SubCell"/>
</dbReference>
<keyword evidence="4" id="KW-0281">Fimbrium</keyword>
<feature type="domain" description="MrkD-like receptor binding" evidence="7">
    <location>
        <begin position="52"/>
        <end position="164"/>
    </location>
</feature>
<evidence type="ECO:0000256" key="2">
    <source>
        <dbReference type="ARBA" id="ARBA00006671"/>
    </source>
</evidence>
<dbReference type="InterPro" id="IPR008966">
    <property type="entry name" value="Adhesion_dom_sf"/>
</dbReference>
<evidence type="ECO:0000256" key="5">
    <source>
        <dbReference type="SAM" id="SignalP"/>
    </source>
</evidence>
<dbReference type="RefSeq" id="WP_226132944.1">
    <property type="nucleotide sequence ID" value="NZ_JAIZTC010000001.1"/>
</dbReference>
<evidence type="ECO:0000259" key="6">
    <source>
        <dbReference type="Pfam" id="PF00419"/>
    </source>
</evidence>
<evidence type="ECO:0000256" key="4">
    <source>
        <dbReference type="ARBA" id="ARBA00023263"/>
    </source>
</evidence>
<dbReference type="PANTHER" id="PTHR33420:SF12">
    <property type="entry name" value="FIMBRIN-LIKE PROTEIN FIMI-RELATED"/>
    <property type="match status" value="1"/>
</dbReference>
<evidence type="ECO:0000256" key="1">
    <source>
        <dbReference type="ARBA" id="ARBA00004561"/>
    </source>
</evidence>
<dbReference type="AlphaFoldDB" id="A0AAW4T938"/>
<protein>
    <submittedName>
        <fullName evidence="8">Type 1 fimbrial protein</fullName>
    </submittedName>
</protein>
<dbReference type="InterPro" id="IPR050263">
    <property type="entry name" value="Bact_Fimbrial_Adh_Pro"/>
</dbReference>
<dbReference type="SUPFAM" id="SSF49401">
    <property type="entry name" value="Bacterial adhesins"/>
    <property type="match status" value="1"/>
</dbReference>
<comment type="similarity">
    <text evidence="2">Belongs to the fimbrial protein family.</text>
</comment>
<dbReference type="Pfam" id="PF00419">
    <property type="entry name" value="Fimbrial"/>
    <property type="match status" value="1"/>
</dbReference>
<dbReference type="Pfam" id="PF22003">
    <property type="entry name" value="MrkDrd"/>
    <property type="match status" value="1"/>
</dbReference>
<dbReference type="InterPro" id="IPR036937">
    <property type="entry name" value="Adhesion_dom_fimbrial_sf"/>
</dbReference>
<evidence type="ECO:0000259" key="7">
    <source>
        <dbReference type="Pfam" id="PF22003"/>
    </source>
</evidence>